<evidence type="ECO:0000259" key="1">
    <source>
        <dbReference type="PROSITE" id="PS50835"/>
    </source>
</evidence>
<dbReference type="InterPro" id="IPR013783">
    <property type="entry name" value="Ig-like_fold"/>
</dbReference>
<dbReference type="InterPro" id="IPR036179">
    <property type="entry name" value="Ig-like_dom_sf"/>
</dbReference>
<dbReference type="InterPro" id="IPR007110">
    <property type="entry name" value="Ig-like_dom"/>
</dbReference>
<dbReference type="PANTHER" id="PTHR21261:SF15">
    <property type="entry name" value="BEATEN PATH IIIA, ISOFORM D-RELATED"/>
    <property type="match status" value="1"/>
</dbReference>
<dbReference type="EMBL" id="CAJPIZ010009956">
    <property type="protein sequence ID" value="CAG2112197.1"/>
    <property type="molecule type" value="Genomic_DNA"/>
</dbReference>
<keyword evidence="3" id="KW-1185">Reference proteome</keyword>
<gene>
    <name evidence="2" type="ORF">OSB1V03_LOCUS12176</name>
</gene>
<evidence type="ECO:0000313" key="3">
    <source>
        <dbReference type="Proteomes" id="UP000759131"/>
    </source>
</evidence>
<sequence>MASALRIMMLDIPSPSMAGESVELMCSYDLENDKLYSIKWYKNGYEFYRYVPRDWPQAQYLAMPGIKVDLSRSDKMSVYLQNVNLSTSGKYRCEISAEAPSFNTAAAEDYLVINVLPSEGPRISTGGGQTAYLPGELVVANCTSAKSKPGAYLNFTINEEPVGADHTVEYSTTLHADGLETSSLSLRFKAQEKHFVTTSGHMTLRCTSTISRLYKIKNEAQLILYNKNDKLQQQSGLHIMNSENLSQ</sequence>
<reference evidence="2" key="1">
    <citation type="submission" date="2020-11" db="EMBL/GenBank/DDBJ databases">
        <authorList>
            <person name="Tran Van P."/>
        </authorList>
    </citation>
    <scope>NUCLEOTIDE SEQUENCE</scope>
</reference>
<accession>A0A7R9L0M6</accession>
<organism evidence="2">
    <name type="scientific">Medioppia subpectinata</name>
    <dbReference type="NCBI Taxonomy" id="1979941"/>
    <lineage>
        <taxon>Eukaryota</taxon>
        <taxon>Metazoa</taxon>
        <taxon>Ecdysozoa</taxon>
        <taxon>Arthropoda</taxon>
        <taxon>Chelicerata</taxon>
        <taxon>Arachnida</taxon>
        <taxon>Acari</taxon>
        <taxon>Acariformes</taxon>
        <taxon>Sarcoptiformes</taxon>
        <taxon>Oribatida</taxon>
        <taxon>Brachypylina</taxon>
        <taxon>Oppioidea</taxon>
        <taxon>Oppiidae</taxon>
        <taxon>Medioppia</taxon>
    </lineage>
</organism>
<dbReference type="FunFam" id="2.60.40.10:FF:000437">
    <property type="entry name" value="Beat-IIIc, isoform A"/>
    <property type="match status" value="1"/>
</dbReference>
<dbReference type="Proteomes" id="UP000759131">
    <property type="component" value="Unassembled WGS sequence"/>
</dbReference>
<evidence type="ECO:0000313" key="2">
    <source>
        <dbReference type="EMBL" id="CAD7631767.1"/>
    </source>
</evidence>
<feature type="domain" description="Ig-like" evidence="1">
    <location>
        <begin position="19"/>
        <end position="103"/>
    </location>
</feature>
<dbReference type="AlphaFoldDB" id="A0A7R9L0M6"/>
<dbReference type="Pfam" id="PF13895">
    <property type="entry name" value="Ig_2"/>
    <property type="match status" value="1"/>
</dbReference>
<dbReference type="OrthoDB" id="10015491at2759"/>
<dbReference type="PROSITE" id="PS50835">
    <property type="entry name" value="IG_LIKE"/>
    <property type="match status" value="1"/>
</dbReference>
<feature type="non-terminal residue" evidence="2">
    <location>
        <position position="247"/>
    </location>
</feature>
<proteinExistence type="predicted"/>
<dbReference type="EMBL" id="OC864531">
    <property type="protein sequence ID" value="CAD7631767.1"/>
    <property type="molecule type" value="Genomic_DNA"/>
</dbReference>
<dbReference type="SUPFAM" id="SSF48726">
    <property type="entry name" value="Immunoglobulin"/>
    <property type="match status" value="1"/>
</dbReference>
<dbReference type="Gene3D" id="2.60.40.10">
    <property type="entry name" value="Immunoglobulins"/>
    <property type="match status" value="1"/>
</dbReference>
<name>A0A7R9L0M6_9ACAR</name>
<dbReference type="PANTHER" id="PTHR21261">
    <property type="entry name" value="BEAT PROTEIN"/>
    <property type="match status" value="1"/>
</dbReference>
<protein>
    <recommendedName>
        <fullName evidence="1">Ig-like domain-containing protein</fullName>
    </recommendedName>
</protein>